<evidence type="ECO:0000259" key="7">
    <source>
        <dbReference type="Pfam" id="PF01765"/>
    </source>
</evidence>
<dbReference type="AlphaFoldDB" id="A0A3D1JDV7"/>
<dbReference type="GO" id="GO:0043023">
    <property type="term" value="F:ribosomal large subunit binding"/>
    <property type="evidence" value="ECO:0007669"/>
    <property type="project" value="TreeGrafter"/>
</dbReference>
<dbReference type="Gene3D" id="1.10.132.20">
    <property type="entry name" value="Ribosome-recycling factor"/>
    <property type="match status" value="1"/>
</dbReference>
<feature type="domain" description="Ribosome recycling factor" evidence="7">
    <location>
        <begin position="20"/>
        <end position="183"/>
    </location>
</feature>
<comment type="subcellular location">
    <subcellularLocation>
        <location evidence="1 5">Cytoplasm</location>
    </subcellularLocation>
</comment>
<dbReference type="InterPro" id="IPR002661">
    <property type="entry name" value="Ribosome_recyc_fac"/>
</dbReference>
<keyword evidence="4 5" id="KW-0648">Protein biosynthesis</keyword>
<keyword evidence="6" id="KW-0175">Coiled coil</keyword>
<protein>
    <recommendedName>
        <fullName evidence="5">Ribosome-recycling factor</fullName>
        <shortName evidence="5">RRF</shortName>
    </recommendedName>
    <alternativeName>
        <fullName evidence="5">Ribosome-releasing factor</fullName>
    </alternativeName>
</protein>
<dbReference type="Pfam" id="PF01765">
    <property type="entry name" value="RRF"/>
    <property type="match status" value="1"/>
</dbReference>
<reference evidence="9 12" key="3">
    <citation type="journal article" date="2018" name="Nat. Biotechnol.">
        <title>A standardized bacterial taxonomy based on genome phylogeny substantially revises the tree of life.</title>
        <authorList>
            <person name="Parks D.H."/>
            <person name="Chuvochina M."/>
            <person name="Waite D.W."/>
            <person name="Rinke C."/>
            <person name="Skarshewski A."/>
            <person name="Chaumeil P.A."/>
            <person name="Hugenholtz P."/>
        </authorList>
    </citation>
    <scope>NUCLEOTIDE SEQUENCE [LARGE SCALE GENOMIC DNA]</scope>
    <source>
        <strain evidence="9">UBA8781</strain>
    </source>
</reference>
<keyword evidence="3 5" id="KW-0963">Cytoplasm</keyword>
<gene>
    <name evidence="5" type="primary">frr</name>
    <name evidence="8" type="ORF">ATHL_03152</name>
    <name evidence="9" type="ORF">DEQ80_01125</name>
    <name evidence="10" type="ORF">ENT37_03460</name>
</gene>
<comment type="function">
    <text evidence="5">Responsible for the release of ribosomes from messenger RNA at the termination of protein biosynthesis. May increase the efficiency of translation by recycling ribosomes from one round of translation to another.</text>
</comment>
<dbReference type="PANTHER" id="PTHR20982:SF3">
    <property type="entry name" value="MITOCHONDRIAL RIBOSOME RECYCLING FACTOR PSEUDO 1"/>
    <property type="match status" value="1"/>
</dbReference>
<dbReference type="PANTHER" id="PTHR20982">
    <property type="entry name" value="RIBOSOME RECYCLING FACTOR"/>
    <property type="match status" value="1"/>
</dbReference>
<evidence type="ECO:0000313" key="10">
    <source>
        <dbReference type="EMBL" id="HGS20911.1"/>
    </source>
</evidence>
<evidence type="ECO:0000313" key="8">
    <source>
        <dbReference type="EMBL" id="GAP08250.1"/>
    </source>
</evidence>
<dbReference type="HAMAP" id="MF_00040">
    <property type="entry name" value="RRF"/>
    <property type="match status" value="1"/>
</dbReference>
<dbReference type="CDD" id="cd00520">
    <property type="entry name" value="RRF"/>
    <property type="match status" value="1"/>
</dbReference>
<name>A0A3D1JDV7_9CHLR</name>
<dbReference type="GO" id="GO:0005737">
    <property type="term" value="C:cytoplasm"/>
    <property type="evidence" value="ECO:0007669"/>
    <property type="project" value="UniProtKB-SubCell"/>
</dbReference>
<evidence type="ECO:0000256" key="6">
    <source>
        <dbReference type="SAM" id="Coils"/>
    </source>
</evidence>
<evidence type="ECO:0000256" key="3">
    <source>
        <dbReference type="ARBA" id="ARBA00022490"/>
    </source>
</evidence>
<evidence type="ECO:0000256" key="2">
    <source>
        <dbReference type="ARBA" id="ARBA00005912"/>
    </source>
</evidence>
<evidence type="ECO:0000313" key="11">
    <source>
        <dbReference type="Proteomes" id="UP000253922"/>
    </source>
</evidence>
<evidence type="ECO:0000313" key="12">
    <source>
        <dbReference type="Proteomes" id="UP000264141"/>
    </source>
</evidence>
<dbReference type="GO" id="GO:0006415">
    <property type="term" value="P:translational termination"/>
    <property type="evidence" value="ECO:0007669"/>
    <property type="project" value="UniProtKB-UniRule"/>
</dbReference>
<dbReference type="RefSeq" id="WP_062195718.1">
    <property type="nucleotide sequence ID" value="NZ_DF967966.1"/>
</dbReference>
<dbReference type="STRING" id="229919.GCA_001050195_03092"/>
<dbReference type="EMBL" id="DSYK01000179">
    <property type="protein sequence ID" value="HGS20911.1"/>
    <property type="molecule type" value="Genomic_DNA"/>
</dbReference>
<dbReference type="SUPFAM" id="SSF55194">
    <property type="entry name" value="Ribosome recycling factor, RRF"/>
    <property type="match status" value="1"/>
</dbReference>
<dbReference type="NCBIfam" id="TIGR00496">
    <property type="entry name" value="frr"/>
    <property type="match status" value="1"/>
</dbReference>
<reference evidence="8" key="1">
    <citation type="journal article" date="2015" name="Genome Announc.">
        <title>Draft Genome Sequences of Anaerolinea thermolimosa IMO-1, Bellilinea caldifistulae GOMI-1, Leptolinea tardivitalis YMTK-2, Levilinea saccharolytica KIBI-1, Longilinea arvoryzae KOME-1, Previously Described as Members of the Class Anaerolineae (Chloroflexi).</title>
        <authorList>
            <person name="Matsuura N."/>
            <person name="Tourlousse M.D."/>
            <person name="Ohashi A."/>
            <person name="Hugenholtz P."/>
            <person name="Sekiguchi Y."/>
        </authorList>
    </citation>
    <scope>NUCLEOTIDE SEQUENCE</scope>
    <source>
        <strain evidence="8">IMO-1</strain>
    </source>
</reference>
<dbReference type="Gene3D" id="3.30.1360.40">
    <property type="match status" value="1"/>
</dbReference>
<keyword evidence="11" id="KW-1185">Reference proteome</keyword>
<reference evidence="10" key="4">
    <citation type="journal article" date="2020" name="mSystems">
        <title>Genome- and Community-Level Interaction Insights into Carbon Utilization and Element Cycling Functions of Hydrothermarchaeota in Hydrothermal Sediment.</title>
        <authorList>
            <person name="Zhou Z."/>
            <person name="Liu Y."/>
            <person name="Xu W."/>
            <person name="Pan J."/>
            <person name="Luo Z.H."/>
            <person name="Li M."/>
        </authorList>
    </citation>
    <scope>NUCLEOTIDE SEQUENCE [LARGE SCALE GENOMIC DNA]</scope>
    <source>
        <strain evidence="10">SpSt-573</strain>
    </source>
</reference>
<evidence type="ECO:0000256" key="4">
    <source>
        <dbReference type="ARBA" id="ARBA00022917"/>
    </source>
</evidence>
<dbReference type="Proteomes" id="UP000264141">
    <property type="component" value="Unassembled WGS sequence"/>
</dbReference>
<dbReference type="InterPro" id="IPR023584">
    <property type="entry name" value="Ribosome_recyc_fac_dom"/>
</dbReference>
<proteinExistence type="inferred from homology"/>
<sequence length="185" mass="21160">MIKETIKEAETRMKGALQSLEEDLAGIRTGRASPALVERLQVEYYGVPTPLMQLASISVPEARVLLIRPFDASSLKAIERAILASELGLTPNNDGKAIRLNIPPLTEERRRELVKVVNNRLEEARVAVRNVRRDLMKELREFEKEKLISEDDLKKAEEELQKATDRFIQEIDEVGQRKEKEIMEV</sequence>
<dbReference type="EMBL" id="DPBP01000005">
    <property type="protein sequence ID" value="HCE16437.1"/>
    <property type="molecule type" value="Genomic_DNA"/>
</dbReference>
<evidence type="ECO:0000256" key="1">
    <source>
        <dbReference type="ARBA" id="ARBA00004496"/>
    </source>
</evidence>
<reference evidence="11" key="2">
    <citation type="submission" date="2015-07" db="EMBL/GenBank/DDBJ databases">
        <title>Draft Genome Sequences of Anaerolinea thermolimosa IMO-1, Bellilinea caldifistulae GOMI-1, Leptolinea tardivitalis YMTK-2, Levilinea saccharolytica KIBI-1,Longilinea arvoryzae KOME-1, Previously Described as Members of the Anaerolineaceae (Chloroflexi).</title>
        <authorList>
            <person name="Sekiguchi Y."/>
            <person name="Ohashi A."/>
            <person name="Matsuura N."/>
            <person name="Tourlousse M.D."/>
        </authorList>
    </citation>
    <scope>NUCLEOTIDE SEQUENCE [LARGE SCALE GENOMIC DNA]</scope>
    <source>
        <strain evidence="11">IMO-1</strain>
    </source>
</reference>
<evidence type="ECO:0000313" key="9">
    <source>
        <dbReference type="EMBL" id="HCE16437.1"/>
    </source>
</evidence>
<dbReference type="EMBL" id="DF967966">
    <property type="protein sequence ID" value="GAP08250.1"/>
    <property type="molecule type" value="Genomic_DNA"/>
</dbReference>
<feature type="coiled-coil region" evidence="6">
    <location>
        <begin position="114"/>
        <end position="173"/>
    </location>
</feature>
<dbReference type="FunFam" id="3.30.1360.40:FF:000001">
    <property type="entry name" value="Ribosome-recycling factor"/>
    <property type="match status" value="1"/>
</dbReference>
<dbReference type="OrthoDB" id="9804006at2"/>
<dbReference type="FunFam" id="1.10.132.20:FF:000001">
    <property type="entry name" value="Ribosome-recycling factor"/>
    <property type="match status" value="1"/>
</dbReference>
<dbReference type="Proteomes" id="UP000253922">
    <property type="component" value="Unassembled WGS sequence"/>
</dbReference>
<evidence type="ECO:0000256" key="5">
    <source>
        <dbReference type="HAMAP-Rule" id="MF_00040"/>
    </source>
</evidence>
<organism evidence="9 12">
    <name type="scientific">Anaerolinea thermolimosa</name>
    <dbReference type="NCBI Taxonomy" id="229919"/>
    <lineage>
        <taxon>Bacteria</taxon>
        <taxon>Bacillati</taxon>
        <taxon>Chloroflexota</taxon>
        <taxon>Anaerolineae</taxon>
        <taxon>Anaerolineales</taxon>
        <taxon>Anaerolineaceae</taxon>
        <taxon>Anaerolinea</taxon>
    </lineage>
</organism>
<dbReference type="InterPro" id="IPR036191">
    <property type="entry name" value="RRF_sf"/>
</dbReference>
<comment type="similarity">
    <text evidence="2 5">Belongs to the RRF family.</text>
</comment>
<accession>A0A3D1JDV7</accession>